<dbReference type="PANTHER" id="PTHR11851">
    <property type="entry name" value="METALLOPROTEASE"/>
    <property type="match status" value="1"/>
</dbReference>
<dbReference type="InterPro" id="IPR007863">
    <property type="entry name" value="Peptidase_M16_C"/>
</dbReference>
<reference evidence="3" key="1">
    <citation type="submission" date="2020-07" db="EMBL/GenBank/DDBJ databases">
        <title>Huge and variable diversity of episymbiotic CPR bacteria and DPANN archaea in groundwater ecosystems.</title>
        <authorList>
            <person name="He C.Y."/>
            <person name="Keren R."/>
            <person name="Whittaker M."/>
            <person name="Farag I.F."/>
            <person name="Doudna J."/>
            <person name="Cate J.H.D."/>
            <person name="Banfield J.F."/>
        </authorList>
    </citation>
    <scope>NUCLEOTIDE SEQUENCE</scope>
    <source>
        <strain evidence="3">NC_groundwater_1664_Pr3_B-0.1um_52_9</strain>
    </source>
</reference>
<dbReference type="Proteomes" id="UP000807825">
    <property type="component" value="Unassembled WGS sequence"/>
</dbReference>
<dbReference type="GO" id="GO:0046872">
    <property type="term" value="F:metal ion binding"/>
    <property type="evidence" value="ECO:0007669"/>
    <property type="project" value="InterPro"/>
</dbReference>
<evidence type="ECO:0000313" key="4">
    <source>
        <dbReference type="Proteomes" id="UP000807825"/>
    </source>
</evidence>
<feature type="non-terminal residue" evidence="3">
    <location>
        <position position="1"/>
    </location>
</feature>
<comment type="caution">
    <text evidence="3">The sequence shown here is derived from an EMBL/GenBank/DDBJ whole genome shotgun (WGS) entry which is preliminary data.</text>
</comment>
<dbReference type="EMBL" id="JACRDE010000326">
    <property type="protein sequence ID" value="MBI5250274.1"/>
    <property type="molecule type" value="Genomic_DNA"/>
</dbReference>
<name>A0A9D6Z3V1_9BACT</name>
<dbReference type="Pfam" id="PF05193">
    <property type="entry name" value="Peptidase_M16_C"/>
    <property type="match status" value="1"/>
</dbReference>
<dbReference type="SUPFAM" id="SSF63411">
    <property type="entry name" value="LuxS/MPP-like metallohydrolase"/>
    <property type="match status" value="2"/>
</dbReference>
<sequence length="292" mass="32781">NGIETEPDEPTKYVMNVLYKTVFPHFPYGFNKLGTVATVSGFTADELKQTYQRFATPSNTVFVVVGDMDPQKVMHRISQLFGQIPKKQLEIGQIPVQETLDKARETVMRIPRAKAHLAMGFRGTTLTEEDRYPLDVLSNLLAGQGGRLFRELRDKESLAYVVTSFFRPALDPGVFGFYVACDAPKVDKAYQGLIKEIELVRKAKVSDAELKKSVNNLVGTHLISLQSSSDRAENIGLNTLYGLGYDYDTLYIKKLREVTADDVLRVARKYLDLKHVALAKILPEEAKSRSSK</sequence>
<dbReference type="InterPro" id="IPR050361">
    <property type="entry name" value="MPP/UQCRC_Complex"/>
</dbReference>
<dbReference type="InterPro" id="IPR011249">
    <property type="entry name" value="Metalloenz_LuxS/M16"/>
</dbReference>
<feature type="domain" description="Peptidase M16 C-terminal" evidence="2">
    <location>
        <begin position="42"/>
        <end position="217"/>
    </location>
</feature>
<protein>
    <submittedName>
        <fullName evidence="3">Insulinase family protein</fullName>
    </submittedName>
</protein>
<gene>
    <name evidence="3" type="ORF">HY912_12335</name>
</gene>
<organism evidence="3 4">
    <name type="scientific">Desulfomonile tiedjei</name>
    <dbReference type="NCBI Taxonomy" id="2358"/>
    <lineage>
        <taxon>Bacteria</taxon>
        <taxon>Pseudomonadati</taxon>
        <taxon>Thermodesulfobacteriota</taxon>
        <taxon>Desulfomonilia</taxon>
        <taxon>Desulfomonilales</taxon>
        <taxon>Desulfomonilaceae</taxon>
        <taxon>Desulfomonile</taxon>
    </lineage>
</organism>
<evidence type="ECO:0000313" key="3">
    <source>
        <dbReference type="EMBL" id="MBI5250274.1"/>
    </source>
</evidence>
<evidence type="ECO:0000256" key="1">
    <source>
        <dbReference type="ARBA" id="ARBA00007261"/>
    </source>
</evidence>
<proteinExistence type="inferred from homology"/>
<comment type="similarity">
    <text evidence="1">Belongs to the peptidase M16 family.</text>
</comment>
<dbReference type="Gene3D" id="3.30.830.10">
    <property type="entry name" value="Metalloenzyme, LuxS/M16 peptidase-like"/>
    <property type="match status" value="2"/>
</dbReference>
<accession>A0A9D6Z3V1</accession>
<dbReference type="PANTHER" id="PTHR11851:SF49">
    <property type="entry name" value="MITOCHONDRIAL-PROCESSING PEPTIDASE SUBUNIT ALPHA"/>
    <property type="match status" value="1"/>
</dbReference>
<evidence type="ECO:0000259" key="2">
    <source>
        <dbReference type="Pfam" id="PF05193"/>
    </source>
</evidence>
<dbReference type="AlphaFoldDB" id="A0A9D6Z3V1"/>